<reference evidence="1" key="1">
    <citation type="submission" date="2021-08" db="EMBL/GenBank/DDBJ databases">
        <title>WGS assembly of Ceratopteris richardii.</title>
        <authorList>
            <person name="Marchant D.B."/>
            <person name="Chen G."/>
            <person name="Jenkins J."/>
            <person name="Shu S."/>
            <person name="Leebens-Mack J."/>
            <person name="Grimwood J."/>
            <person name="Schmutz J."/>
            <person name="Soltis P."/>
            <person name="Soltis D."/>
            <person name="Chen Z.-H."/>
        </authorList>
    </citation>
    <scope>NUCLEOTIDE SEQUENCE</scope>
    <source>
        <strain evidence="1">Whitten #5841</strain>
        <tissue evidence="1">Leaf</tissue>
    </source>
</reference>
<dbReference type="OMA" id="HTTHIEI"/>
<evidence type="ECO:0000313" key="1">
    <source>
        <dbReference type="EMBL" id="KAH7365637.1"/>
    </source>
</evidence>
<sequence length="69" mass="7904">MAIAKNLVFHAHTTHIEIQYHYVCELIQDGIVEISYCPTEENGADIFTKALGREQILRHFPKLGIGPRR</sequence>
<proteinExistence type="predicted"/>
<protein>
    <submittedName>
        <fullName evidence="1">Uncharacterized protein</fullName>
    </submittedName>
</protein>
<dbReference type="EMBL" id="CM035423">
    <property type="protein sequence ID" value="KAH7365637.1"/>
    <property type="molecule type" value="Genomic_DNA"/>
</dbReference>
<dbReference type="OrthoDB" id="2551793at2759"/>
<name>A0A8T2SR07_CERRI</name>
<gene>
    <name evidence="1" type="ORF">KP509_18G038800</name>
</gene>
<dbReference type="AlphaFoldDB" id="A0A8T2SR07"/>
<comment type="caution">
    <text evidence="1">The sequence shown here is derived from an EMBL/GenBank/DDBJ whole genome shotgun (WGS) entry which is preliminary data.</text>
</comment>
<dbReference type="Proteomes" id="UP000825935">
    <property type="component" value="Chromosome 18"/>
</dbReference>
<accession>A0A8T2SR07</accession>
<evidence type="ECO:0000313" key="2">
    <source>
        <dbReference type="Proteomes" id="UP000825935"/>
    </source>
</evidence>
<dbReference type="CDD" id="cd09272">
    <property type="entry name" value="RNase_HI_RT_Ty1"/>
    <property type="match status" value="1"/>
</dbReference>
<keyword evidence="2" id="KW-1185">Reference proteome</keyword>
<organism evidence="1 2">
    <name type="scientific">Ceratopteris richardii</name>
    <name type="common">Triangle waterfern</name>
    <dbReference type="NCBI Taxonomy" id="49495"/>
    <lineage>
        <taxon>Eukaryota</taxon>
        <taxon>Viridiplantae</taxon>
        <taxon>Streptophyta</taxon>
        <taxon>Embryophyta</taxon>
        <taxon>Tracheophyta</taxon>
        <taxon>Polypodiopsida</taxon>
        <taxon>Polypodiidae</taxon>
        <taxon>Polypodiales</taxon>
        <taxon>Pteridineae</taxon>
        <taxon>Pteridaceae</taxon>
        <taxon>Parkerioideae</taxon>
        <taxon>Ceratopteris</taxon>
    </lineage>
</organism>